<accession>A0ABR6WEV9</accession>
<dbReference type="Gene3D" id="2.60.40.10">
    <property type="entry name" value="Immunoglobulins"/>
    <property type="match status" value="1"/>
</dbReference>
<dbReference type="InterPro" id="IPR013783">
    <property type="entry name" value="Ig-like_fold"/>
</dbReference>
<reference evidence="1 2" key="1">
    <citation type="submission" date="2019-06" db="EMBL/GenBank/DDBJ databases">
        <title>Spirosoma utsteinense sp. nov. isolated from Antarctic ice-free soils.</title>
        <authorList>
            <person name="Tahon G."/>
        </authorList>
    </citation>
    <scope>NUCLEOTIDE SEQUENCE [LARGE SCALE GENOMIC DNA]</scope>
    <source>
        <strain evidence="1 2">LMG 31447</strain>
    </source>
</reference>
<dbReference type="RefSeq" id="WP_186742202.1">
    <property type="nucleotide sequence ID" value="NZ_VFIA01000077.1"/>
</dbReference>
<evidence type="ECO:0000313" key="1">
    <source>
        <dbReference type="EMBL" id="MBC3795078.1"/>
    </source>
</evidence>
<keyword evidence="2" id="KW-1185">Reference proteome</keyword>
<dbReference type="Proteomes" id="UP000700732">
    <property type="component" value="Unassembled WGS sequence"/>
</dbReference>
<gene>
    <name evidence="1" type="ORF">FH603_5611</name>
</gene>
<dbReference type="NCBIfam" id="TIGR04183">
    <property type="entry name" value="Por_Secre_tail"/>
    <property type="match status" value="1"/>
</dbReference>
<dbReference type="InterPro" id="IPR026444">
    <property type="entry name" value="Secre_tail"/>
</dbReference>
<protein>
    <recommendedName>
        <fullName evidence="3">T9SS type A sorting domain-containing protein</fullName>
    </recommendedName>
</protein>
<dbReference type="EMBL" id="VFIA01000077">
    <property type="protein sequence ID" value="MBC3795078.1"/>
    <property type="molecule type" value="Genomic_DNA"/>
</dbReference>
<evidence type="ECO:0008006" key="3">
    <source>
        <dbReference type="Google" id="ProtNLM"/>
    </source>
</evidence>
<name>A0ABR6WEV9_9BACT</name>
<sequence>MKQICILSTIGWFLSLSLLSLPLLAQSPLSLDPIFLCRSGGFVDFNPVGGDGTTITYSATGVTLSSPTSSTGIADVNASYQQPNTGARYAIIEATQSGVTISRGLTLVTCTPIVITPIDPVFLKAPIPDVTANLNEPLASLDVGQYLVSHDNGYDYRAGFKYRVYGLPPGIKLFDNYALPPGPADTPIDLSKPSPLAYAILSGTPTLAGTFPVTIVATKYPAFQDPYSIADTFNLTVARGPLPVTLISFTAKPLPDQTVQLNWMTSLERDNKSFLVERSKNLTGFEPVGEVSRQETNDQGIKNYQLLDKLPYAGTSYYRLTQIDVSGKRTSYPIISVVLRDSPYQIRPNPVTRNGQFTVLLDEPDSAILTLSRVDGRAVSFRKIAATSQSITLRLIDQPTVGLYIITVEERGQSRQHRLLIE</sequence>
<evidence type="ECO:0000313" key="2">
    <source>
        <dbReference type="Proteomes" id="UP000700732"/>
    </source>
</evidence>
<organism evidence="1 2">
    <name type="scientific">Spirosoma utsteinense</name>
    <dbReference type="NCBI Taxonomy" id="2585773"/>
    <lineage>
        <taxon>Bacteria</taxon>
        <taxon>Pseudomonadati</taxon>
        <taxon>Bacteroidota</taxon>
        <taxon>Cytophagia</taxon>
        <taxon>Cytophagales</taxon>
        <taxon>Cytophagaceae</taxon>
        <taxon>Spirosoma</taxon>
    </lineage>
</organism>
<comment type="caution">
    <text evidence="1">The sequence shown here is derived from an EMBL/GenBank/DDBJ whole genome shotgun (WGS) entry which is preliminary data.</text>
</comment>
<proteinExistence type="predicted"/>